<dbReference type="PANTHER" id="PTHR34227">
    <property type="entry name" value="CHAPERONE PROTEIN YCDY"/>
    <property type="match status" value="1"/>
</dbReference>
<keyword evidence="3" id="KW-1185">Reference proteome</keyword>
<dbReference type="InterPro" id="IPR050289">
    <property type="entry name" value="TorD/DmsD_chaperones"/>
</dbReference>
<dbReference type="RefSeq" id="WP_243377118.1">
    <property type="nucleotide sequence ID" value="NZ_JAKZJU020000001.1"/>
</dbReference>
<dbReference type="InterPro" id="IPR020945">
    <property type="entry name" value="DMSO/NO3_reduct_chaperone"/>
</dbReference>
<dbReference type="PANTHER" id="PTHR34227:SF1">
    <property type="entry name" value="DIMETHYL SULFOXIDE REDUCTASE CHAPERONE-RELATED"/>
    <property type="match status" value="1"/>
</dbReference>
<gene>
    <name evidence="2" type="ORF">MUN46_008155</name>
</gene>
<dbReference type="EMBL" id="JAKZJU020000001">
    <property type="protein sequence ID" value="MDL2059900.1"/>
    <property type="molecule type" value="Genomic_DNA"/>
</dbReference>
<reference evidence="2" key="1">
    <citation type="submission" date="2023-03" db="EMBL/GenBank/DDBJ databases">
        <title>Mesosutterella sp. nov. isolated from porcine feces.</title>
        <authorList>
            <person name="Yu S."/>
        </authorList>
    </citation>
    <scope>NUCLEOTIDE SEQUENCE</scope>
    <source>
        <strain evidence="2">AGMB02718</strain>
    </source>
</reference>
<dbReference type="Proteomes" id="UP001165481">
    <property type="component" value="Unassembled WGS sequence"/>
</dbReference>
<dbReference type="InterPro" id="IPR036411">
    <property type="entry name" value="TorD-like_sf"/>
</dbReference>
<evidence type="ECO:0000256" key="1">
    <source>
        <dbReference type="ARBA" id="ARBA00023186"/>
    </source>
</evidence>
<comment type="caution">
    <text evidence="2">The sequence shown here is derived from an EMBL/GenBank/DDBJ whole genome shotgun (WGS) entry which is preliminary data.</text>
</comment>
<protein>
    <submittedName>
        <fullName evidence="2">Molecular chaperone TorD family protein</fullName>
    </submittedName>
</protein>
<evidence type="ECO:0000313" key="2">
    <source>
        <dbReference type="EMBL" id="MDL2059900.1"/>
    </source>
</evidence>
<name>A0ABT7INE7_9BURK</name>
<proteinExistence type="predicted"/>
<sequence>MQDGEQEEIRAGLTNARARLYEFFSVFFRGPRSAELLALRPEAEASVAALSAALGLKPPKLAGSLPPEAGEELEREFARLFYGVGRRTVSLSESVYTSREAILCQGALQEVSRIYDEAGLRPAGDPREADTLPFELAFAAELVEGKRPELEKAFITEHAAPLGLSVCDAIDAAPPEPQVRHVSALLRAFLLSEQKLLA</sequence>
<dbReference type="Gene3D" id="1.10.3480.10">
    <property type="entry name" value="TorD-like"/>
    <property type="match status" value="1"/>
</dbReference>
<evidence type="ECO:0000313" key="3">
    <source>
        <dbReference type="Proteomes" id="UP001165481"/>
    </source>
</evidence>
<accession>A0ABT7INE7</accession>
<organism evidence="2 3">
    <name type="scientific">Mesosutterella faecium</name>
    <dbReference type="NCBI Taxonomy" id="2925194"/>
    <lineage>
        <taxon>Bacteria</taxon>
        <taxon>Pseudomonadati</taxon>
        <taxon>Pseudomonadota</taxon>
        <taxon>Betaproteobacteria</taxon>
        <taxon>Burkholderiales</taxon>
        <taxon>Sutterellaceae</taxon>
        <taxon>Mesosutterella</taxon>
    </lineage>
</organism>
<keyword evidence="1" id="KW-0143">Chaperone</keyword>
<dbReference type="Pfam" id="PF02613">
    <property type="entry name" value="Nitrate_red_del"/>
    <property type="match status" value="1"/>
</dbReference>
<dbReference type="SUPFAM" id="SSF89155">
    <property type="entry name" value="TorD-like"/>
    <property type="match status" value="1"/>
</dbReference>